<protein>
    <submittedName>
        <fullName evidence="4">Acetyltransferase</fullName>
    </submittedName>
</protein>
<dbReference type="STRING" id="1218173.BALCAV_0210720"/>
<evidence type="ECO:0000256" key="1">
    <source>
        <dbReference type="ARBA" id="ARBA00022679"/>
    </source>
</evidence>
<dbReference type="Proteomes" id="UP000297014">
    <property type="component" value="Unassembled WGS sequence"/>
</dbReference>
<sequence length="156" mass="17837">MVNVYQIRKDADEQTLIRLADLLLEQQGPLASSEPYATDMHSQILNTIKLTQEDNSHAFIFVAEKDETFVGAAFLNVAISIDKGGHYIWLNDLFVHKEHRNQGIAKKILLKVIYWAEQKKIKGIELETGINNEATKALYNSLGFHDIVSKRYGFRF</sequence>
<dbReference type="PANTHER" id="PTHR43877:SF5">
    <property type="entry name" value="BLL8307 PROTEIN"/>
    <property type="match status" value="1"/>
</dbReference>
<keyword evidence="6" id="KW-1185">Reference proteome</keyword>
<keyword evidence="1 4" id="KW-0808">Transferase</keyword>
<dbReference type="InterPro" id="IPR050832">
    <property type="entry name" value="Bact_Acetyltransf"/>
</dbReference>
<dbReference type="SUPFAM" id="SSF55729">
    <property type="entry name" value="Acyl-CoA N-acyltransferases (Nat)"/>
    <property type="match status" value="1"/>
</dbReference>
<gene>
    <name evidence="5" type="ORF">AJ85_13445</name>
    <name evidence="4" type="ORF">BALCAV_0210720</name>
</gene>
<dbReference type="eggNOG" id="COG0454">
    <property type="taxonomic scope" value="Bacteria"/>
</dbReference>
<proteinExistence type="predicted"/>
<reference evidence="4 6" key="1">
    <citation type="journal article" date="2014" name="Genome Announc.">
        <title>Draft Genome Sequence of Bacillus alcalophilus AV1934, a Classic Alkaliphile Isolated from Human Feces in 1934.</title>
        <authorList>
            <person name="Attie O."/>
            <person name="Jayaprakash A."/>
            <person name="Shah H."/>
            <person name="Paulsen I.T."/>
            <person name="Morino M."/>
            <person name="Takahashi Y."/>
            <person name="Narumi I."/>
            <person name="Sachidanandam R."/>
            <person name="Satoh K."/>
            <person name="Ito M."/>
            <person name="Krulwich T.A."/>
        </authorList>
    </citation>
    <scope>NUCLEOTIDE SEQUENCE [LARGE SCALE GENOMIC DNA]</scope>
    <source>
        <strain evidence="4 6">AV1934</strain>
    </source>
</reference>
<evidence type="ECO:0000313" key="5">
    <source>
        <dbReference type="EMBL" id="THG90074.1"/>
    </source>
</evidence>
<dbReference type="Gene3D" id="3.40.630.30">
    <property type="match status" value="1"/>
</dbReference>
<dbReference type="EMBL" id="ALPT02000031">
    <property type="protein sequence ID" value="KGA97374.1"/>
    <property type="molecule type" value="Genomic_DNA"/>
</dbReference>
<reference evidence="5 7" key="2">
    <citation type="submission" date="2014-01" db="EMBL/GenBank/DDBJ databases">
        <title>Draft genome sequencing of Bacillus alcalophilus CGMCC 1.3604.</title>
        <authorList>
            <person name="Yang J."/>
            <person name="Diao L."/>
            <person name="Yang S."/>
        </authorList>
    </citation>
    <scope>NUCLEOTIDE SEQUENCE [LARGE SCALE GENOMIC DNA]</scope>
    <source>
        <strain evidence="5 7">CGMCC 1.3604</strain>
    </source>
</reference>
<accession>A0A094WHV7</accession>
<evidence type="ECO:0000256" key="2">
    <source>
        <dbReference type="ARBA" id="ARBA00023315"/>
    </source>
</evidence>
<dbReference type="InterPro" id="IPR016181">
    <property type="entry name" value="Acyl_CoA_acyltransferase"/>
</dbReference>
<keyword evidence="2" id="KW-0012">Acyltransferase</keyword>
<dbReference type="GO" id="GO:0016747">
    <property type="term" value="F:acyltransferase activity, transferring groups other than amino-acyl groups"/>
    <property type="evidence" value="ECO:0007669"/>
    <property type="project" value="InterPro"/>
</dbReference>
<dbReference type="PROSITE" id="PS51186">
    <property type="entry name" value="GNAT"/>
    <property type="match status" value="1"/>
</dbReference>
<dbReference type="AlphaFoldDB" id="A0A094WHV7"/>
<feature type="domain" description="N-acetyltransferase" evidence="3">
    <location>
        <begin position="2"/>
        <end position="156"/>
    </location>
</feature>
<dbReference type="InterPro" id="IPR000182">
    <property type="entry name" value="GNAT_dom"/>
</dbReference>
<dbReference type="Pfam" id="PF00583">
    <property type="entry name" value="Acetyltransf_1"/>
    <property type="match status" value="1"/>
</dbReference>
<evidence type="ECO:0000313" key="7">
    <source>
        <dbReference type="Proteomes" id="UP000297014"/>
    </source>
</evidence>
<comment type="caution">
    <text evidence="4">The sequence shown here is derived from an EMBL/GenBank/DDBJ whole genome shotgun (WGS) entry which is preliminary data.</text>
</comment>
<dbReference type="OrthoDB" id="2900974at2"/>
<evidence type="ECO:0000313" key="4">
    <source>
        <dbReference type="EMBL" id="KGA97374.1"/>
    </source>
</evidence>
<dbReference type="EMBL" id="JALP01000176">
    <property type="protein sequence ID" value="THG90074.1"/>
    <property type="molecule type" value="Genomic_DNA"/>
</dbReference>
<dbReference type="PANTHER" id="PTHR43877">
    <property type="entry name" value="AMINOALKYLPHOSPHONATE N-ACETYLTRANSFERASE-RELATED-RELATED"/>
    <property type="match status" value="1"/>
</dbReference>
<dbReference type="Proteomes" id="UP000002754">
    <property type="component" value="Unassembled WGS sequence"/>
</dbReference>
<dbReference type="CDD" id="cd04301">
    <property type="entry name" value="NAT_SF"/>
    <property type="match status" value="1"/>
</dbReference>
<evidence type="ECO:0000259" key="3">
    <source>
        <dbReference type="PROSITE" id="PS51186"/>
    </source>
</evidence>
<dbReference type="RefSeq" id="WP_003323668.1">
    <property type="nucleotide sequence ID" value="NZ_ALPT02000031.1"/>
</dbReference>
<evidence type="ECO:0000313" key="6">
    <source>
        <dbReference type="Proteomes" id="UP000002754"/>
    </source>
</evidence>
<name>A0A094WHV7_ALKAL</name>
<organism evidence="4 6">
    <name type="scientific">Alkalihalobacillus alcalophilus ATCC 27647 = CGMCC 1.3604</name>
    <dbReference type="NCBI Taxonomy" id="1218173"/>
    <lineage>
        <taxon>Bacteria</taxon>
        <taxon>Bacillati</taxon>
        <taxon>Bacillota</taxon>
        <taxon>Bacilli</taxon>
        <taxon>Bacillales</taxon>
        <taxon>Bacillaceae</taxon>
        <taxon>Alkalihalobacillus</taxon>
    </lineage>
</organism>